<evidence type="ECO:0000256" key="1">
    <source>
        <dbReference type="SAM" id="MobiDB-lite"/>
    </source>
</evidence>
<name>A0AA40G779_9HYME</name>
<dbReference type="AlphaFoldDB" id="A0AA40G779"/>
<reference evidence="2" key="1">
    <citation type="submission" date="2021-10" db="EMBL/GenBank/DDBJ databases">
        <title>Melipona bicolor Genome sequencing and assembly.</title>
        <authorList>
            <person name="Araujo N.S."/>
            <person name="Arias M.C."/>
        </authorList>
    </citation>
    <scope>NUCLEOTIDE SEQUENCE</scope>
    <source>
        <strain evidence="2">USP_2M_L1-L4_2017</strain>
        <tissue evidence="2">Whole body</tissue>
    </source>
</reference>
<feature type="non-terminal residue" evidence="2">
    <location>
        <position position="1"/>
    </location>
</feature>
<proteinExistence type="predicted"/>
<keyword evidence="3" id="KW-1185">Reference proteome</keyword>
<dbReference type="EMBL" id="JAHYIQ010000005">
    <property type="protein sequence ID" value="KAK1132367.1"/>
    <property type="molecule type" value="Genomic_DNA"/>
</dbReference>
<evidence type="ECO:0000313" key="2">
    <source>
        <dbReference type="EMBL" id="KAK1132367.1"/>
    </source>
</evidence>
<dbReference type="Proteomes" id="UP001177670">
    <property type="component" value="Unassembled WGS sequence"/>
</dbReference>
<comment type="caution">
    <text evidence="2">The sequence shown here is derived from an EMBL/GenBank/DDBJ whole genome shotgun (WGS) entry which is preliminary data.</text>
</comment>
<evidence type="ECO:0000313" key="3">
    <source>
        <dbReference type="Proteomes" id="UP001177670"/>
    </source>
</evidence>
<feature type="region of interest" description="Disordered" evidence="1">
    <location>
        <begin position="53"/>
        <end position="77"/>
    </location>
</feature>
<gene>
    <name evidence="2" type="ORF">K0M31_016475</name>
</gene>
<sequence length="118" mass="12941">KSHAAVSSARPSTVRLIRASLPSILGAIPEIRDPRRGKSPLEIPTLSLAWSSRSREASAPWKRGWKPGMRTREGQVDPCSELASKLSAEARKLSQRQAAPCLGDFRQLASPERTSLRN</sequence>
<organism evidence="2 3">
    <name type="scientific">Melipona bicolor</name>
    <dbReference type="NCBI Taxonomy" id="60889"/>
    <lineage>
        <taxon>Eukaryota</taxon>
        <taxon>Metazoa</taxon>
        <taxon>Ecdysozoa</taxon>
        <taxon>Arthropoda</taxon>
        <taxon>Hexapoda</taxon>
        <taxon>Insecta</taxon>
        <taxon>Pterygota</taxon>
        <taxon>Neoptera</taxon>
        <taxon>Endopterygota</taxon>
        <taxon>Hymenoptera</taxon>
        <taxon>Apocrita</taxon>
        <taxon>Aculeata</taxon>
        <taxon>Apoidea</taxon>
        <taxon>Anthophila</taxon>
        <taxon>Apidae</taxon>
        <taxon>Melipona</taxon>
    </lineage>
</organism>
<protein>
    <submittedName>
        <fullName evidence="2">Uncharacterized protein</fullName>
    </submittedName>
</protein>
<accession>A0AA40G779</accession>